<proteinExistence type="predicted"/>
<dbReference type="EMBL" id="VXIS01000156">
    <property type="protein sequence ID" value="KAA8900255.1"/>
    <property type="molecule type" value="Genomic_DNA"/>
</dbReference>
<sequence length="657" mass="70991">MGKSNKAKQRSAAKKSAVAAETAAAAADLPPHATHLFTLSQDNSGTPVSTRSPSESAPTSPGEISPPDTPNPSPATQRLEELEQGITRKLSGRRPGAGGSEDIDLDIPVDYDEVVEKESPHVVHRGIVAPKVEKEEEFSPPSEAPAEQEGEEEPPAPVEAAVEVEYATAAAAAAAVVHAVDEETVEDQRHPFSFSKRPVAESHPLLHIPKVPLEAGSLSPAQVRYTFSGLQISVDADKIAAERARHPWTTDRPRTVLKGSKHTEDEQEKQGDTAQGMSKPQEVGERTSVGPEKPSYAEVASKTPPPRGDESEEGHSPTDLGGSYEKVSLPSTDLPPLPNETAAEHEALIKTEPEKEQVEDKAFRGPQGQELSRAIAQDESAVDAETHELQPNALTSGDIGTNVGDRQHQERAHEEKKHSINLPPQPHVEFTSGPAVPTAKVRSNSIDYPAKRHPTEPAEGHHAKMPRRTSTDLGMEPITETPAVSKDDVLLAHRQEDCDTMKKYRSIREEKPGVEGEPTSQLLEGALSSEDAVSYEAPIPEASIAELRQLIQIRDTSIEDLQQTIVTLTSRIEVLELQNTTTAGERVQILNAEEEVQEFTKITKPAETDTDTLIKWGLWGGALIGAATLGGWLGALVERGTVGRQVAEWLWRQAGRA</sequence>
<evidence type="ECO:0000313" key="3">
    <source>
        <dbReference type="Proteomes" id="UP000326924"/>
    </source>
</evidence>
<evidence type="ECO:0000313" key="2">
    <source>
        <dbReference type="EMBL" id="KAA8900255.1"/>
    </source>
</evidence>
<protein>
    <submittedName>
        <fullName evidence="2">Uncharacterized protein</fullName>
    </submittedName>
</protein>
<organism evidence="2 3">
    <name type="scientific">Sphaerosporella brunnea</name>
    <dbReference type="NCBI Taxonomy" id="1250544"/>
    <lineage>
        <taxon>Eukaryota</taxon>
        <taxon>Fungi</taxon>
        <taxon>Dikarya</taxon>
        <taxon>Ascomycota</taxon>
        <taxon>Pezizomycotina</taxon>
        <taxon>Pezizomycetes</taxon>
        <taxon>Pezizales</taxon>
        <taxon>Pyronemataceae</taxon>
        <taxon>Sphaerosporella</taxon>
    </lineage>
</organism>
<dbReference type="OrthoDB" id="10673042at2759"/>
<comment type="caution">
    <text evidence="2">The sequence shown here is derived from an EMBL/GenBank/DDBJ whole genome shotgun (WGS) entry which is preliminary data.</text>
</comment>
<feature type="compositionally biased region" description="Basic and acidic residues" evidence="1">
    <location>
        <begin position="244"/>
        <end position="254"/>
    </location>
</feature>
<gene>
    <name evidence="2" type="ORF">FN846DRAFT_959181</name>
</gene>
<dbReference type="Proteomes" id="UP000326924">
    <property type="component" value="Unassembled WGS sequence"/>
</dbReference>
<feature type="compositionally biased region" description="Basic residues" evidence="1">
    <location>
        <begin position="1"/>
        <end position="13"/>
    </location>
</feature>
<feature type="compositionally biased region" description="Basic and acidic residues" evidence="1">
    <location>
        <begin position="449"/>
        <end position="462"/>
    </location>
</feature>
<evidence type="ECO:0000256" key="1">
    <source>
        <dbReference type="SAM" id="MobiDB-lite"/>
    </source>
</evidence>
<dbReference type="InParanoid" id="A0A5J5EQX8"/>
<dbReference type="AlphaFoldDB" id="A0A5J5EQX8"/>
<feature type="region of interest" description="Disordered" evidence="1">
    <location>
        <begin position="244"/>
        <end position="475"/>
    </location>
</feature>
<name>A0A5J5EQX8_9PEZI</name>
<feature type="compositionally biased region" description="Low complexity" evidence="1">
    <location>
        <begin position="14"/>
        <end position="27"/>
    </location>
</feature>
<feature type="compositionally biased region" description="Basic and acidic residues" evidence="1">
    <location>
        <begin position="261"/>
        <end position="271"/>
    </location>
</feature>
<feature type="region of interest" description="Disordered" evidence="1">
    <location>
        <begin position="126"/>
        <end position="157"/>
    </location>
</feature>
<keyword evidence="3" id="KW-1185">Reference proteome</keyword>
<feature type="compositionally biased region" description="Basic and acidic residues" evidence="1">
    <location>
        <begin position="307"/>
        <end position="316"/>
    </location>
</feature>
<accession>A0A5J5EQX8</accession>
<feature type="compositionally biased region" description="Basic and acidic residues" evidence="1">
    <location>
        <begin position="405"/>
        <end position="418"/>
    </location>
</feature>
<reference evidence="2 3" key="1">
    <citation type="submission" date="2019-09" db="EMBL/GenBank/DDBJ databases">
        <title>Draft genome of the ectomycorrhizal ascomycete Sphaerosporella brunnea.</title>
        <authorList>
            <consortium name="DOE Joint Genome Institute"/>
            <person name="Benucci G.M."/>
            <person name="Marozzi G."/>
            <person name="Antonielli L."/>
            <person name="Sanchez S."/>
            <person name="Marco P."/>
            <person name="Wang X."/>
            <person name="Falini L.B."/>
            <person name="Barry K."/>
            <person name="Haridas S."/>
            <person name="Lipzen A."/>
            <person name="Labutti K."/>
            <person name="Grigoriev I.V."/>
            <person name="Murat C."/>
            <person name="Martin F."/>
            <person name="Albertini E."/>
            <person name="Donnini D."/>
            <person name="Bonito G."/>
        </authorList>
    </citation>
    <scope>NUCLEOTIDE SEQUENCE [LARGE SCALE GENOMIC DNA]</scope>
    <source>
        <strain evidence="2 3">Sb_GMNB300</strain>
    </source>
</reference>
<feature type="region of interest" description="Disordered" evidence="1">
    <location>
        <begin position="1"/>
        <end position="108"/>
    </location>
</feature>
<feature type="compositionally biased region" description="Polar residues" evidence="1">
    <location>
        <begin position="37"/>
        <end position="59"/>
    </location>
</feature>
<feature type="compositionally biased region" description="Basic and acidic residues" evidence="1">
    <location>
        <begin position="342"/>
        <end position="363"/>
    </location>
</feature>